<evidence type="ECO:0000256" key="2">
    <source>
        <dbReference type="SAM" id="SignalP"/>
    </source>
</evidence>
<dbReference type="Proteomes" id="UP000825051">
    <property type="component" value="Chromosome"/>
</dbReference>
<feature type="compositionally biased region" description="Basic and acidic residues" evidence="1">
    <location>
        <begin position="82"/>
        <end position="92"/>
    </location>
</feature>
<sequence length="170" mass="18350">MLAAAFLAGNTVVALAAEAPAEGVLRRILSPAEFSAAGLDKLSPEELSRLETALIQHHQLPAASKEPVPTSENTPAAAAADFGREQVERERPTTPTGNEIRGRIDGSVQDIGGRSLFLLDNGQIWQQRIPDQFHLPKKLVNPEVVISRGLVGYKMVIVGADIVVFVKRIR</sequence>
<evidence type="ECO:0000313" key="4">
    <source>
        <dbReference type="Proteomes" id="UP000825051"/>
    </source>
</evidence>
<protein>
    <submittedName>
        <fullName evidence="3">Uncharacterized protein</fullName>
    </submittedName>
</protein>
<keyword evidence="4" id="KW-1185">Reference proteome</keyword>
<dbReference type="EMBL" id="CP080507">
    <property type="protein sequence ID" value="QYM79451.1"/>
    <property type="molecule type" value="Genomic_DNA"/>
</dbReference>
<dbReference type="KEGG" id="ole:K0B96_02215"/>
<proteinExistence type="predicted"/>
<evidence type="ECO:0000256" key="1">
    <source>
        <dbReference type="SAM" id="MobiDB-lite"/>
    </source>
</evidence>
<feature type="chain" id="PRO_5034315249" evidence="2">
    <location>
        <begin position="17"/>
        <end position="170"/>
    </location>
</feature>
<gene>
    <name evidence="3" type="ORF">K0B96_02215</name>
</gene>
<evidence type="ECO:0000313" key="3">
    <source>
        <dbReference type="EMBL" id="QYM79451.1"/>
    </source>
</evidence>
<dbReference type="RefSeq" id="WP_220163343.1">
    <property type="nucleotide sequence ID" value="NZ_CP080507.1"/>
</dbReference>
<organism evidence="3 4">
    <name type="scientific">Horticoccus luteus</name>
    <dbReference type="NCBI Taxonomy" id="2862869"/>
    <lineage>
        <taxon>Bacteria</taxon>
        <taxon>Pseudomonadati</taxon>
        <taxon>Verrucomicrobiota</taxon>
        <taxon>Opitutia</taxon>
        <taxon>Opitutales</taxon>
        <taxon>Opitutaceae</taxon>
        <taxon>Horticoccus</taxon>
    </lineage>
</organism>
<keyword evidence="2" id="KW-0732">Signal</keyword>
<reference evidence="3" key="1">
    <citation type="submission" date="2021-08" db="EMBL/GenBank/DDBJ databases">
        <title>Genome of a novel bacterium of the phylum Verrucomicrobia, Oleiharenicola sp. KSB-15.</title>
        <authorList>
            <person name="Chung J.-H."/>
            <person name="Ahn J.-H."/>
            <person name="Yoon Y."/>
            <person name="Kim D.-Y."/>
            <person name="An S.-H."/>
            <person name="Park I."/>
            <person name="Yeon J."/>
        </authorList>
    </citation>
    <scope>NUCLEOTIDE SEQUENCE</scope>
    <source>
        <strain evidence="3">KSB-15</strain>
    </source>
</reference>
<feature type="region of interest" description="Disordered" evidence="1">
    <location>
        <begin position="61"/>
        <end position="105"/>
    </location>
</feature>
<feature type="signal peptide" evidence="2">
    <location>
        <begin position="1"/>
        <end position="16"/>
    </location>
</feature>
<dbReference type="AlphaFoldDB" id="A0A8F9XLQ2"/>
<accession>A0A8F9XLQ2</accession>
<name>A0A8F9XLQ2_9BACT</name>